<dbReference type="InterPro" id="IPR011625">
    <property type="entry name" value="A2M_N_BRD"/>
</dbReference>
<dbReference type="RefSeq" id="WP_348737931.1">
    <property type="nucleotide sequence ID" value="NZ_CAXJRC010000011.1"/>
</dbReference>
<dbReference type="InterPro" id="IPR002890">
    <property type="entry name" value="MG2"/>
</dbReference>
<dbReference type="Pfam" id="PF17973">
    <property type="entry name" value="bMG10"/>
    <property type="match status" value="1"/>
</dbReference>
<dbReference type="InterPro" id="IPR041246">
    <property type="entry name" value="Bact_MG10"/>
</dbReference>
<dbReference type="Pfam" id="PF01835">
    <property type="entry name" value="MG2"/>
    <property type="match status" value="1"/>
</dbReference>
<feature type="domain" description="Alpha-2-macroglobulin bait region" evidence="3">
    <location>
        <begin position="969"/>
        <end position="1109"/>
    </location>
</feature>
<feature type="compositionally biased region" description="Basic and acidic residues" evidence="2">
    <location>
        <begin position="1321"/>
        <end position="1334"/>
    </location>
</feature>
<dbReference type="Gene3D" id="2.60.40.1930">
    <property type="match status" value="1"/>
</dbReference>
<feature type="domain" description="Alpha-2-macroglobulin" evidence="4">
    <location>
        <begin position="1348"/>
        <end position="1438"/>
    </location>
</feature>
<evidence type="ECO:0000256" key="2">
    <source>
        <dbReference type="SAM" id="MobiDB-lite"/>
    </source>
</evidence>
<dbReference type="InterPro" id="IPR051802">
    <property type="entry name" value="YfhM-like"/>
</dbReference>
<dbReference type="PANTHER" id="PTHR40094:SF1">
    <property type="entry name" value="UBIQUITIN DOMAIN-CONTAINING PROTEIN"/>
    <property type="match status" value="1"/>
</dbReference>
<dbReference type="Proteomes" id="UP001497602">
    <property type="component" value="Unassembled WGS sequence"/>
</dbReference>
<dbReference type="InterPro" id="IPR008969">
    <property type="entry name" value="CarboxyPept-like_regulatory"/>
</dbReference>
<dbReference type="SMART" id="SM01360">
    <property type="entry name" value="A2M"/>
    <property type="match status" value="1"/>
</dbReference>
<evidence type="ECO:0000259" key="4">
    <source>
        <dbReference type="SMART" id="SM01360"/>
    </source>
</evidence>
<evidence type="ECO:0000256" key="1">
    <source>
        <dbReference type="ARBA" id="ARBA00010556"/>
    </source>
</evidence>
<protein>
    <submittedName>
        <fullName evidence="5">Alpha-2-macroglobulin</fullName>
    </submittedName>
</protein>
<dbReference type="Pfam" id="PF13715">
    <property type="entry name" value="CarbopepD_reg_2"/>
    <property type="match status" value="1"/>
</dbReference>
<accession>A0ABM9PKE8</accession>
<dbReference type="PANTHER" id="PTHR40094">
    <property type="entry name" value="ALPHA-2-MACROGLOBULIN HOMOLOG"/>
    <property type="match status" value="1"/>
</dbReference>
<dbReference type="Pfam" id="PF07703">
    <property type="entry name" value="A2M_BRD"/>
    <property type="match status" value="1"/>
</dbReference>
<gene>
    <name evidence="5" type="ORF">T190115A13A_10286</name>
</gene>
<evidence type="ECO:0000313" key="6">
    <source>
        <dbReference type="Proteomes" id="UP001497602"/>
    </source>
</evidence>
<comment type="caution">
    <text evidence="5">The sequence shown here is derived from an EMBL/GenBank/DDBJ whole genome shotgun (WGS) entry which is preliminary data.</text>
</comment>
<dbReference type="InterPro" id="IPR001599">
    <property type="entry name" value="Macroglobln_a2"/>
</dbReference>
<feature type="region of interest" description="Disordered" evidence="2">
    <location>
        <begin position="1311"/>
        <end position="1334"/>
    </location>
</feature>
<dbReference type="Pfam" id="PF00207">
    <property type="entry name" value="A2M"/>
    <property type="match status" value="1"/>
</dbReference>
<dbReference type="Gene3D" id="1.50.10.20">
    <property type="match status" value="1"/>
</dbReference>
<evidence type="ECO:0000313" key="5">
    <source>
        <dbReference type="EMBL" id="CAL2106130.1"/>
    </source>
</evidence>
<dbReference type="EMBL" id="CAXJRC010000011">
    <property type="protein sequence ID" value="CAL2106130.1"/>
    <property type="molecule type" value="Genomic_DNA"/>
</dbReference>
<comment type="similarity">
    <text evidence="1">Belongs to the protease inhibitor I39 (alpha-2-macroglobulin) family. Bacterial alpha-2-macroglobulin subfamily.</text>
</comment>
<dbReference type="InterPro" id="IPR008930">
    <property type="entry name" value="Terpenoid_cyclase/PrenylTrfase"/>
</dbReference>
<dbReference type="SMART" id="SM01359">
    <property type="entry name" value="A2M_N_2"/>
    <property type="match status" value="1"/>
</dbReference>
<organism evidence="5 6">
    <name type="scientific">Tenacibaculum vairaonense</name>
    <dbReference type="NCBI Taxonomy" id="3137860"/>
    <lineage>
        <taxon>Bacteria</taxon>
        <taxon>Pseudomonadati</taxon>
        <taxon>Bacteroidota</taxon>
        <taxon>Flavobacteriia</taxon>
        <taxon>Flavobacteriales</taxon>
        <taxon>Flavobacteriaceae</taxon>
        <taxon>Tenacibaculum</taxon>
    </lineage>
</organism>
<keyword evidence="6" id="KW-1185">Reference proteome</keyword>
<evidence type="ECO:0000259" key="3">
    <source>
        <dbReference type="SMART" id="SM01359"/>
    </source>
</evidence>
<proteinExistence type="inferred from homology"/>
<reference evidence="5 6" key="1">
    <citation type="submission" date="2024-05" db="EMBL/GenBank/DDBJ databases">
        <authorList>
            <person name="Duchaud E."/>
        </authorList>
    </citation>
    <scope>NUCLEOTIDE SEQUENCE [LARGE SCALE GENOMIC DNA]</scope>
    <source>
        <strain evidence="5">Ena-SAMPLE-TAB-13-05-2024-13:56:06:370-140305</strain>
    </source>
</reference>
<name>A0ABM9PKE8_9FLAO</name>
<dbReference type="SUPFAM" id="SSF49464">
    <property type="entry name" value="Carboxypeptidase regulatory domain-like"/>
    <property type="match status" value="1"/>
</dbReference>
<sequence length="2127" mass="243235">MRKLTPFLLMIFLFSTTCKSQENYSELWNKVHQFEIDNLPKSALKIVDEIYNKAQKSNNSPQLVKSLFYKSKFSLTLEEDAQLKVIQHYQKHIANSKAPTKNILENILANLYWQYFTENRWKFYNRTQTNKKVDKNDFRSWDLTTLFNEIHVHYQNSLQNTKQLQKTSIREFADILQLSKDALKYHPTLFDFLAQNTLSFYTTNETNITKPAYQFKLNNPAYLTAIETFSKLNITTKDQTSLQFNALKVYQQLLQFHLRSKNIDALTNIDLQRLQFVNKNGTFSNKQSLLLEALEKAKNNYKKHEASGLYAYEIAKIYNEQANTYKAIKNEVHQFKNKEALAICNTVIKQFPKSLGVKKCTSLKNQITTPALNITSEKHLPINQYSRALVSYKNLNNLYFSLYKVTPSQIEELNKLYTEEKRINFIQKLTKLESWENNLKNEGDYQVHTTEVVIPKLKTGNYLVVATTNKDITKETTLAFDAIQITNIAFITNHKNTNNYQVVDRNTGKPLAGAKVHLSNTPGRYGKKLDKHFTTNKNGEFTFTPNKQYYSGVEAKITYNKETAIFKRFYINPRYNNHHNEPKARIETFVFTDRSIYRPGQTIHFKGIAMKALKNKSNVVTNETAYITLKDVNHQIIKELKLTTNEFGSFSSTFTIPSNTLTGQFLIETAVSSGRNYTYVSVEEYKRPKFETNFKPITNAVQVNDRVKVTGTANSFSGINITDAKVVYRVHRKIEYPRWWYWYRPHFVSEPQEIKQGETTTNDSGVFEIDFKALPDESVAKKDLPVFTYEVTADVTDINGETRSATTTIKVGYHTLIADVTLPELLDKTNTENTITVNTKNLNGEKVASKGALKVYKLQAPNRILRKRPWAFPDYQAIPKKQFEKQFPNDAYTDEDKVTNWKKGKLVFETNVNTDTQREINLKNIQKWASGQYICVFETKDTYGQKVTGKQFFAVFSAKDKLPSDNKLINVSLDKPSYKIGEKATVTVSTHSKNITVMLFIEKKHQTIERHYVHLNKNHKKISIPVSQNDLGGFSLQWYFVNYNAFEKGNLAVNVPYPKTDLEITTNTFRDKLQPGTQQTWSFTVKGSKKDAVAAELLAGMYDASLDAFKQHDWHFAPIQKPRYRSYNNAEANVSFGNNSFKVQNLPYAGNSYFQSYKPNAQFNWFGFSFNKNRWINQQYIRNLKIQRTKFDGTFTGFIKDKNGGSLPGATVLIKGTVFGTETDFDGKFSLKANKGDTLVISYVGYDNKEITIGDFSNLTIQLEEGNALQEVVVAGYSQAAPNPRRKLARALEGETAGVVQSEAEETDDLDGYFAGNASMKDGKSPNKPAKKETDLQNVKARKNLQETAFFYPHLTTDKNGNVTFNFTVPEALTKWKLQLLAHTKELHSATKTLETVTQKELMVTPNAPRFLRHGDKLTLSAKISNLSTANLEGVAQLILTNPITGKNIDILNDSSAKNSFTVAKNGNTSVSWNLKVPETLDAVQYNIVAKAGDFSDGEQNALPVLTNRMLVTETLPMWIRSKETKTFALDKLKNTTSKTLRNHKLTLEVTSNPAWYAVQALPYLMEYPHECSEQIFARYYANSLASYIANSNPRIQEVFKQWKSSEALLSNLEKNQELKSLIIQETPWLREAQSESEQKKRIALLFDLNKLNNEKQGAIQKLKQLQMSNGGFPWFKGSTYPNSYITLHVASGFGHLQQLGVTNLDDSAQTIVKKAIQFLDAEIAETHRKLLEQANRIKEKDGEAKATKYLDEKHINNFELQYLYMRSFYSKIPTNNKTEQSIAYFKKQAATYWNEFGLYGKGLIALIQHRAGDKTNANKILKSLKENSITSEELGMYWKSNQPSWNWYQSPIETQALLIEAFTEIENDIKTIDNLKIWLLKNKQVNQWKTTKATTEAVYALLLQGSDWLSVSDLVDVKVGNQTIDPTKNPEMKAEAGTGYFKTSWNTSEITPAMGTVSLTAKNNSIAWGGLYWQYFEDLDKITSSETPLQLKKKLFKKVNSDTGKKLLEVTNTTDLKVGELLTVRIELRADRTMEFIHMKDMRASGVEPINVLSEYKWQDGLGYYESTKDASTNFFFDRLPKGVYVFEYDVRVNNAGNFSNGITTIQSMYAPEFTSHSKGIRIRVK</sequence>
<dbReference type="Gene3D" id="2.60.40.1120">
    <property type="entry name" value="Carboxypeptidase-like, regulatory domain"/>
    <property type="match status" value="1"/>
</dbReference>
<dbReference type="SUPFAM" id="SSF48239">
    <property type="entry name" value="Terpenoid cyclases/Protein prenyltransferases"/>
    <property type="match status" value="1"/>
</dbReference>